<feature type="compositionally biased region" description="Basic and acidic residues" evidence="3">
    <location>
        <begin position="12"/>
        <end position="21"/>
    </location>
</feature>
<feature type="region of interest" description="Disordered" evidence="3">
    <location>
        <begin position="198"/>
        <end position="217"/>
    </location>
</feature>
<dbReference type="GO" id="GO:0030688">
    <property type="term" value="C:preribosome, small subunit precursor"/>
    <property type="evidence" value="ECO:0007669"/>
    <property type="project" value="TreeGrafter"/>
</dbReference>
<feature type="compositionally biased region" description="Acidic residues" evidence="3">
    <location>
        <begin position="22"/>
        <end position="34"/>
    </location>
</feature>
<dbReference type="InterPro" id="IPR007307">
    <property type="entry name" value="Ltv1"/>
</dbReference>
<reference evidence="4" key="1">
    <citation type="submission" date="2015-09" db="EMBL/GenBank/DDBJ databases">
        <title>Scylla olivacea transcriptome.</title>
        <authorList>
            <person name="Ikhwanuddin M."/>
        </authorList>
    </citation>
    <scope>NUCLEOTIDE SEQUENCE</scope>
</reference>
<accession>A0A0P4X0E6</accession>
<evidence type="ECO:0000256" key="3">
    <source>
        <dbReference type="SAM" id="MobiDB-lite"/>
    </source>
</evidence>
<proteinExistence type="inferred from homology"/>
<dbReference type="GO" id="GO:0005634">
    <property type="term" value="C:nucleus"/>
    <property type="evidence" value="ECO:0007669"/>
    <property type="project" value="TreeGrafter"/>
</dbReference>
<dbReference type="EMBL" id="GDRN01038613">
    <property type="protein sequence ID" value="JAI67241.1"/>
    <property type="molecule type" value="Transcribed_RNA"/>
</dbReference>
<feature type="compositionally biased region" description="Acidic residues" evidence="3">
    <location>
        <begin position="62"/>
        <end position="71"/>
    </location>
</feature>
<sequence>MRDKEEEEEDERKDAAKKKNEEEEEDEEEEDGEMDGLREEVNGSHLPSLAKLSAYREKGQDEGYDADEEEKDFSSDFNDSEDEEGRDELGSLDVPPFPRPFLDEEETRSHFTNYSLTSSVLPRKDHLTTLDDCFEEKFIREYGEDQVGALDGEDIDGFVGEESPLFRQALQHSRLHLQEDTQDDQDRIIKWIKDMQERRGYSEQEEKEEVEVSDEEGKEQWDCETILTMNSTLYNHPRTITDPPRRKKIAVDPRTGIPLEHRVSGLTRRNLAHHDKAADTPDNEVLADTQTLITSMSAISIRPPGETSEERRFRKKALKELRRERRVEKKLNRAAFKGEKKRQEKILMNNKYNNKISLM</sequence>
<dbReference type="GO" id="GO:0042274">
    <property type="term" value="P:ribosomal small subunit biogenesis"/>
    <property type="evidence" value="ECO:0007669"/>
    <property type="project" value="InterPro"/>
</dbReference>
<feature type="region of interest" description="Disordered" evidence="3">
    <location>
        <begin position="1"/>
        <end position="118"/>
    </location>
</feature>
<dbReference type="PANTHER" id="PTHR21531:SF0">
    <property type="entry name" value="PROTEIN LTV1 HOMOLOG"/>
    <property type="match status" value="1"/>
</dbReference>
<feature type="compositionally biased region" description="Acidic residues" evidence="3">
    <location>
        <begin position="1"/>
        <end position="11"/>
    </location>
</feature>
<feature type="compositionally biased region" description="Acidic residues" evidence="3">
    <location>
        <begin position="205"/>
        <end position="217"/>
    </location>
</feature>
<organism evidence="4">
    <name type="scientific">Scylla olivacea</name>
    <name type="common">Orange mud crab</name>
    <name type="synonym">Cancer olivacea</name>
    <dbReference type="NCBI Taxonomy" id="85551"/>
    <lineage>
        <taxon>Eukaryota</taxon>
        <taxon>Metazoa</taxon>
        <taxon>Ecdysozoa</taxon>
        <taxon>Arthropoda</taxon>
        <taxon>Crustacea</taxon>
        <taxon>Multicrustacea</taxon>
        <taxon>Malacostraca</taxon>
        <taxon>Eumalacostraca</taxon>
        <taxon>Eucarida</taxon>
        <taxon>Decapoda</taxon>
        <taxon>Pleocyemata</taxon>
        <taxon>Brachyura</taxon>
        <taxon>Eubrachyura</taxon>
        <taxon>Portunoidea</taxon>
        <taxon>Portunidae</taxon>
        <taxon>Portuninae</taxon>
        <taxon>Scylla</taxon>
    </lineage>
</organism>
<dbReference type="PANTHER" id="PTHR21531">
    <property type="entry name" value="LOW-TEMPERATURE VIABILITY PROTEIN LTV1-RELATED"/>
    <property type="match status" value="1"/>
</dbReference>
<dbReference type="GO" id="GO:0005829">
    <property type="term" value="C:cytosol"/>
    <property type="evidence" value="ECO:0007669"/>
    <property type="project" value="TreeGrafter"/>
</dbReference>
<comment type="similarity">
    <text evidence="1">Belongs to the LTV1 family.</text>
</comment>
<evidence type="ECO:0000313" key="4">
    <source>
        <dbReference type="EMBL" id="JAI67241.1"/>
    </source>
</evidence>
<dbReference type="Pfam" id="PF04180">
    <property type="entry name" value="LTV"/>
    <property type="match status" value="1"/>
</dbReference>
<dbReference type="GO" id="GO:0000056">
    <property type="term" value="P:ribosomal small subunit export from nucleus"/>
    <property type="evidence" value="ECO:0007669"/>
    <property type="project" value="TreeGrafter"/>
</dbReference>
<dbReference type="AlphaFoldDB" id="A0A0P4X0E6"/>
<evidence type="ECO:0000256" key="1">
    <source>
        <dbReference type="ARBA" id="ARBA00009078"/>
    </source>
</evidence>
<protein>
    <recommendedName>
        <fullName evidence="2">Protein LTV1 homolog</fullName>
    </recommendedName>
</protein>
<name>A0A0P4X0E6_SCYOL</name>
<evidence type="ECO:0000256" key="2">
    <source>
        <dbReference type="ARBA" id="ARBA00021561"/>
    </source>
</evidence>